<dbReference type="CDD" id="cd07416">
    <property type="entry name" value="MPP_PP2B"/>
    <property type="match status" value="1"/>
</dbReference>
<accession>Q8IAM8</accession>
<dbReference type="PaxDb" id="5833-PF08_0129"/>
<comment type="cofactor">
    <cofactor evidence="1">
        <name>Zn(2+)</name>
        <dbReference type="ChEBI" id="CHEBI:29105"/>
    </cofactor>
</comment>
<evidence type="ECO:0000256" key="2">
    <source>
        <dbReference type="ARBA" id="ARBA00001965"/>
    </source>
</evidence>
<comment type="similarity">
    <text evidence="3">Belongs to the PPP phosphatase family. PP-2B subfamily.</text>
</comment>
<feature type="compositionally biased region" description="Polar residues" evidence="13">
    <location>
        <begin position="457"/>
        <end position="470"/>
    </location>
</feature>
<dbReference type="InParanoid" id="Q8IAM8"/>
<comment type="catalytic activity">
    <reaction evidence="10">
        <text>O-phospho-L-seryl-[protein] + H2O = L-seryl-[protein] + phosphate</text>
        <dbReference type="Rhea" id="RHEA:20629"/>
        <dbReference type="Rhea" id="RHEA-COMP:9863"/>
        <dbReference type="Rhea" id="RHEA-COMP:11604"/>
        <dbReference type="ChEBI" id="CHEBI:15377"/>
        <dbReference type="ChEBI" id="CHEBI:29999"/>
        <dbReference type="ChEBI" id="CHEBI:43474"/>
        <dbReference type="ChEBI" id="CHEBI:83421"/>
        <dbReference type="EC" id="3.1.3.16"/>
    </reaction>
</comment>
<dbReference type="InterPro" id="IPR004843">
    <property type="entry name" value="Calcineurin-like_PHP"/>
</dbReference>
<comment type="catalytic activity">
    <reaction evidence="11 12">
        <text>O-phospho-L-threonyl-[protein] + H2O = L-threonyl-[protein] + phosphate</text>
        <dbReference type="Rhea" id="RHEA:47004"/>
        <dbReference type="Rhea" id="RHEA-COMP:11060"/>
        <dbReference type="Rhea" id="RHEA-COMP:11605"/>
        <dbReference type="ChEBI" id="CHEBI:15377"/>
        <dbReference type="ChEBI" id="CHEBI:30013"/>
        <dbReference type="ChEBI" id="CHEBI:43474"/>
        <dbReference type="ChEBI" id="CHEBI:61977"/>
        <dbReference type="EC" id="3.1.3.16"/>
    </reaction>
</comment>
<dbReference type="GO" id="GO:0006470">
    <property type="term" value="P:protein dephosphorylation"/>
    <property type="evidence" value="ECO:0000250"/>
    <property type="project" value="GeneDB"/>
</dbReference>
<keyword evidence="17" id="KW-1267">Proteomics identification</keyword>
<evidence type="ECO:0000256" key="11">
    <source>
        <dbReference type="ARBA" id="ARBA00048336"/>
    </source>
</evidence>
<dbReference type="Pfam" id="PF00149">
    <property type="entry name" value="Metallophos"/>
    <property type="match status" value="1"/>
</dbReference>
<feature type="compositionally biased region" description="Basic and acidic residues" evidence="13">
    <location>
        <begin position="435"/>
        <end position="455"/>
    </location>
</feature>
<dbReference type="PRINTS" id="PR00114">
    <property type="entry name" value="STPHPHTASE"/>
</dbReference>
<keyword evidence="4" id="KW-0479">Metal-binding</keyword>
<dbReference type="SMR" id="Q8IAM8"/>
<dbReference type="KEGG" id="pfa:PF3D7_0802800"/>
<dbReference type="GO" id="GO:0004722">
    <property type="term" value="F:protein serine/threonine phosphatase activity"/>
    <property type="evidence" value="ECO:0000250"/>
    <property type="project" value="GeneDB"/>
</dbReference>
<feature type="compositionally biased region" description="Acidic residues" evidence="13">
    <location>
        <begin position="500"/>
        <end position="513"/>
    </location>
</feature>
<evidence type="ECO:0000313" key="15">
    <source>
        <dbReference type="EMBL" id="CAD51335.1"/>
    </source>
</evidence>
<evidence type="ECO:0000313" key="16">
    <source>
        <dbReference type="Proteomes" id="UP000001450"/>
    </source>
</evidence>
<protein>
    <recommendedName>
        <fullName evidence="12">Serine/threonine-protein phosphatase</fullName>
        <ecNumber evidence="12">3.1.3.16</ecNumber>
    </recommendedName>
</protein>
<dbReference type="EMBL" id="AL844507">
    <property type="protein sequence ID" value="CAD51335.1"/>
    <property type="molecule type" value="Genomic_DNA"/>
</dbReference>
<evidence type="ECO:0000256" key="13">
    <source>
        <dbReference type="SAM" id="MobiDB-lite"/>
    </source>
</evidence>
<dbReference type="SMART" id="SM00156">
    <property type="entry name" value="PP2Ac"/>
    <property type="match status" value="1"/>
</dbReference>
<dbReference type="SUPFAM" id="SSF56300">
    <property type="entry name" value="Metallo-dependent phosphatases"/>
    <property type="match status" value="1"/>
</dbReference>
<evidence type="ECO:0000256" key="7">
    <source>
        <dbReference type="ARBA" id="ARBA00022860"/>
    </source>
</evidence>
<feature type="domain" description="Serine/threonine specific protein phosphatases" evidence="14">
    <location>
        <begin position="144"/>
        <end position="149"/>
    </location>
</feature>
<dbReference type="GO" id="GO:0004723">
    <property type="term" value="F:calcium-dependent protein serine/threonine phosphatase activity"/>
    <property type="evidence" value="ECO:0000250"/>
    <property type="project" value="GeneDB"/>
</dbReference>
<keyword evidence="16" id="KW-1185">Reference proteome</keyword>
<evidence type="ECO:0000256" key="1">
    <source>
        <dbReference type="ARBA" id="ARBA00001947"/>
    </source>
</evidence>
<keyword evidence="8" id="KW-0904">Protein phosphatase</keyword>
<evidence type="ECO:0000256" key="3">
    <source>
        <dbReference type="ARBA" id="ARBA00009905"/>
    </source>
</evidence>
<dbReference type="InterPro" id="IPR041751">
    <property type="entry name" value="MPP_PP2B"/>
</dbReference>
<dbReference type="GO" id="GO:0005955">
    <property type="term" value="C:calcineurin complex"/>
    <property type="evidence" value="ECO:0000318"/>
    <property type="project" value="GO_Central"/>
</dbReference>
<dbReference type="OMA" id="YPAACNF"/>
<feature type="compositionally biased region" description="Basic and acidic residues" evidence="13">
    <location>
        <begin position="1"/>
        <end position="17"/>
    </location>
</feature>
<feature type="region of interest" description="Disordered" evidence="13">
    <location>
        <begin position="406"/>
        <end position="529"/>
    </location>
</feature>
<dbReference type="RefSeq" id="XP_001349486.1">
    <property type="nucleotide sequence ID" value="XM_001349450.1"/>
</dbReference>
<evidence type="ECO:0000256" key="10">
    <source>
        <dbReference type="ARBA" id="ARBA00047761"/>
    </source>
</evidence>
<dbReference type="PANTHER" id="PTHR45673">
    <property type="entry name" value="SERINE/THREONINE-PROTEIN PHOSPHATASE 2B CATALYTIC SUBUNIT 1-RELATED"/>
    <property type="match status" value="1"/>
</dbReference>
<evidence type="ECO:0000256" key="8">
    <source>
        <dbReference type="ARBA" id="ARBA00022912"/>
    </source>
</evidence>
<keyword evidence="7" id="KW-0112">Calmodulin-binding</keyword>
<dbReference type="FunFam" id="3.60.21.10:FF:000031">
    <property type="entry name" value="Serine/threonine-protein phosphatase"/>
    <property type="match status" value="1"/>
</dbReference>
<dbReference type="STRING" id="36329.Q8IAM8"/>
<comment type="cofactor">
    <cofactor evidence="2">
        <name>Fe(3+)</name>
        <dbReference type="ChEBI" id="CHEBI:29034"/>
    </cofactor>
</comment>
<reference evidence="16" key="1">
    <citation type="journal article" date="2002" name="Nature">
        <title>Genome sequence of the human malaria parasite Plasmodium falciparum.</title>
        <authorList>
            <person name="Gardner M.J."/>
            <person name="Hall N."/>
            <person name="Fung E."/>
            <person name="White O."/>
            <person name="Berriman M."/>
            <person name="Hyman R.W."/>
            <person name="Carlton J.M."/>
            <person name="Pain A."/>
            <person name="Nelson K.E."/>
            <person name="Bowman S."/>
            <person name="Paulsen I.T."/>
            <person name="James K."/>
            <person name="Eisen J.A."/>
            <person name="Rutherford K."/>
            <person name="Salzberg S.L."/>
            <person name="Craig A."/>
            <person name="Kyes S."/>
            <person name="Chan M.S."/>
            <person name="Nene V."/>
            <person name="Shallom S.J."/>
            <person name="Suh B."/>
            <person name="Peterson J."/>
            <person name="Angiuoli S."/>
            <person name="Pertea M."/>
            <person name="Allen J."/>
            <person name="Selengut J."/>
            <person name="Haft D."/>
            <person name="Mather M.W."/>
            <person name="Vaidya A.B."/>
            <person name="Martin D.M."/>
            <person name="Fairlamb A.H."/>
            <person name="Fraunholz M.J."/>
            <person name="Roos D.S."/>
            <person name="Ralph S.A."/>
            <person name="McFadden G.I."/>
            <person name="Cummings L.M."/>
            <person name="Subramanian G.M."/>
            <person name="Mungall C."/>
            <person name="Venter J.C."/>
            <person name="Carucci D.J."/>
            <person name="Hoffman S.L."/>
            <person name="Newbold C."/>
            <person name="Davis R.W."/>
            <person name="Fraser C.M."/>
            <person name="Barrell B."/>
        </authorList>
    </citation>
    <scope>NUCLEOTIDE SEQUENCE [LARGE SCALE GENOMIC DNA]</scope>
    <source>
        <strain evidence="16">Isolate 3D7</strain>
    </source>
</reference>
<sequence>MEPLPDPKNDRQVKDVEPPPAKPLSLELLYPNGTEEPPDYKALRDHLKKEGRIRKEDCLDIIKKVIDIVSNEPNLLRLKDPITIVGDIHGQYYDLLKLLEVGGNPDHTQFLFLGDYVDRGSFSIEVLLLLYALKINFPDRIWLIRGNHECRQMTTFFNFRDECEYKYDIVVYYAFMESFDTIPLSAVINGKFLGVHGGLSPDLILLNQICSFTRFQEPPRSGIFCDILWSDPIDEDKEEHTIQTESYFPNDIRGCSYFFGYNAATTFLEKNGLLSIIRAHEAQLEGYKMHQTNLKTGFPIVITIFSAPNYCDVYNNKGAVLKFDSNTLNIQQFSFSPHPYHLPNFMNLFTWSLPFVSEKVTEMLYSLLNCSMNDTDEGINDIVLPKEVIQILNYIEENNKRINEMNFNNNDDNVQYEDNGPYINQSNNNNNNNNKDNKFDDITYDDHKKEKDKRNKISSNGNMQDNNQLYDHSEGHNNYNDEDEFFKNVKKTDTNNNNNNEEEDEEEDEEEEEDGRKTKDVGQVSKERTDTLRKKVQSVGRLMRVFRTLRKENELIVQLKGCSPGYRIPVGLLLSGKEGLENELEKFTKVKEIDSINEKRPSNE</sequence>
<keyword evidence="5 12" id="KW-0378">Hydrolase</keyword>
<dbReference type="EC" id="3.1.3.16" evidence="12"/>
<dbReference type="PROSITE" id="PS00125">
    <property type="entry name" value="SER_THR_PHOSPHATASE"/>
    <property type="match status" value="1"/>
</dbReference>
<dbReference type="Reactome" id="R-PFA-2871809">
    <property type="pathway name" value="FCERI mediated Ca+2 mobilization"/>
</dbReference>
<evidence type="ECO:0000256" key="5">
    <source>
        <dbReference type="ARBA" id="ARBA00022801"/>
    </source>
</evidence>
<dbReference type="Gene3D" id="3.60.21.10">
    <property type="match status" value="1"/>
</dbReference>
<dbReference type="InterPro" id="IPR043360">
    <property type="entry name" value="PP2B"/>
</dbReference>
<dbReference type="GeneID" id="2655328"/>
<gene>
    <name evidence="15" type="ORF">PF3D7_0802800</name>
</gene>
<dbReference type="GO" id="GO:0046872">
    <property type="term" value="F:metal ion binding"/>
    <property type="evidence" value="ECO:0007669"/>
    <property type="project" value="UniProtKB-KW"/>
</dbReference>
<name>Q8IAM8_PLAF7</name>
<dbReference type="VEuPathDB" id="PlasmoDB:PF3D7_0802800"/>
<dbReference type="Reactome" id="R-PFA-5607763">
    <property type="pathway name" value="CLEC7A (Dectin-1) induces NFAT activation"/>
</dbReference>
<dbReference type="OrthoDB" id="5593063at2759"/>
<keyword evidence="9" id="KW-0408">Iron</keyword>
<dbReference type="GO" id="GO:0097720">
    <property type="term" value="P:calcineurin-mediated signaling"/>
    <property type="evidence" value="ECO:0000318"/>
    <property type="project" value="GO_Central"/>
</dbReference>
<evidence type="ECO:0000256" key="6">
    <source>
        <dbReference type="ARBA" id="ARBA00022833"/>
    </source>
</evidence>
<evidence type="ECO:0007829" key="17">
    <source>
        <dbReference type="PeptideAtlas" id="Q8IAM8"/>
    </source>
</evidence>
<keyword evidence="6" id="KW-0862">Zinc</keyword>
<dbReference type="InterPro" id="IPR029052">
    <property type="entry name" value="Metallo-depent_PP-like"/>
</dbReference>
<dbReference type="Reactome" id="R-PFA-4086398">
    <property type="pathway name" value="Ca2+ pathway"/>
</dbReference>
<dbReference type="HOGENOM" id="CLU_004962_6_3_1"/>
<feature type="region of interest" description="Disordered" evidence="13">
    <location>
        <begin position="1"/>
        <end position="36"/>
    </location>
</feature>
<dbReference type="IntAct" id="Q8IAM8">
    <property type="interactions" value="3"/>
</dbReference>
<evidence type="ECO:0000256" key="4">
    <source>
        <dbReference type="ARBA" id="ARBA00022723"/>
    </source>
</evidence>
<reference evidence="16" key="2">
    <citation type="journal article" date="2002" name="Nature">
        <title>Sequence of Plasmodium falciparum chromosomes 1, 3-9 and 13.</title>
        <authorList>
            <person name="Hall N."/>
            <person name="Pain A."/>
            <person name="Berriman M."/>
            <person name="Churcher C."/>
            <person name="Harris B."/>
            <person name="Harris D."/>
            <person name="Mungall K."/>
            <person name="Bowman S."/>
            <person name="Atkin R."/>
            <person name="Baker S."/>
            <person name="Barron A."/>
            <person name="Brooks K."/>
            <person name="Buckee C.O."/>
            <person name="Burrows C."/>
            <person name="Cherevach I."/>
            <person name="Chillingworth C."/>
            <person name="Chillingworth T."/>
            <person name="Christodoulou Z."/>
            <person name="Clark L."/>
            <person name="Clark R."/>
            <person name="Corto C."/>
            <person name="Cronin A."/>
            <person name="Davies R."/>
            <person name="Davies P."/>
            <person name="Dear P."/>
            <person name="Dearden F."/>
            <person name="Doggett J."/>
            <person name="Feltwell T."/>
            <person name="Goble A."/>
            <person name="Goodhead I."/>
            <person name="Gwilliam R."/>
            <person name="Hamlin N."/>
            <person name="Hance Z."/>
            <person name="Harper D."/>
            <person name="Hauser H."/>
            <person name="Hornsby T."/>
            <person name="Holroyd S."/>
            <person name="Horrocks P."/>
            <person name="Humphray S."/>
            <person name="Jagels K."/>
            <person name="James D."/>
            <person name="Johnson D."/>
            <person name="Kerhornou A."/>
            <person name="Knight A."/>
            <person name="Kontfortov B."/>
            <person name="Keyes S."/>
            <person name="Larke N."/>
            <person name="Lawson D."/>
            <person name="Lennard N."/>
            <person name="Line A."/>
            <person name="Maddison M."/>
            <person name="McLean J."/>
            <person name="Mooney P."/>
            <person name="Moule S."/>
            <person name="Murphy L."/>
            <person name="Oliver K."/>
            <person name="Ormond D."/>
            <person name="Price C."/>
            <person name="Quail M.A."/>
            <person name="Rabbinowitsch E."/>
            <person name="Rajandream M-A."/>
            <person name="Rutter S."/>
            <person name="Rutherford K.M."/>
            <person name="Sanders M."/>
            <person name="Simmonds M."/>
            <person name="Seeger K."/>
            <person name="Sharp S."/>
            <person name="Smith R."/>
            <person name="Squares R."/>
            <person name="Squares S."/>
            <person name="Stevens K."/>
            <person name="Taylor K."/>
            <person name="Tivey A."/>
            <person name="Unwin L."/>
            <person name="Whitehead S."/>
            <person name="Woodward J."/>
            <person name="Sulston J.E."/>
            <person name="Craig A."/>
            <person name="Newbold C."/>
            <person name="Barrell B.G."/>
        </authorList>
    </citation>
    <scope>NUCLEOTIDE SEQUENCE [LARGE SCALE GENOMIC DNA]</scope>
    <source>
        <strain evidence="16">Isolate 3D7</strain>
    </source>
</reference>
<dbReference type="AlphaFoldDB" id="Q8IAM8"/>
<evidence type="ECO:0000259" key="14">
    <source>
        <dbReference type="PROSITE" id="PS00125"/>
    </source>
</evidence>
<dbReference type="Proteomes" id="UP000001450">
    <property type="component" value="Chromosome 8"/>
</dbReference>
<proteinExistence type="evidence at protein level"/>
<organism evidence="15 16">
    <name type="scientific">Plasmodium falciparum (isolate 3D7)</name>
    <dbReference type="NCBI Taxonomy" id="36329"/>
    <lineage>
        <taxon>Eukaryota</taxon>
        <taxon>Sar</taxon>
        <taxon>Alveolata</taxon>
        <taxon>Apicomplexa</taxon>
        <taxon>Aconoidasida</taxon>
        <taxon>Haemosporida</taxon>
        <taxon>Plasmodiidae</taxon>
        <taxon>Plasmodium</taxon>
        <taxon>Plasmodium (Laverania)</taxon>
    </lineage>
</organism>
<feature type="compositionally biased region" description="Basic and acidic residues" evidence="13">
    <location>
        <begin position="514"/>
        <end position="529"/>
    </location>
</feature>
<dbReference type="FunCoup" id="Q8IAM8">
    <property type="interactions" value="16"/>
</dbReference>
<dbReference type="GO" id="GO:0033192">
    <property type="term" value="F:calmodulin-dependent protein phosphatase activity"/>
    <property type="evidence" value="ECO:0000318"/>
    <property type="project" value="GO_Central"/>
</dbReference>
<evidence type="ECO:0000256" key="12">
    <source>
        <dbReference type="RuleBase" id="RU004273"/>
    </source>
</evidence>
<dbReference type="GO" id="GO:0005737">
    <property type="term" value="C:cytoplasm"/>
    <property type="evidence" value="ECO:0000318"/>
    <property type="project" value="GO_Central"/>
</dbReference>
<evidence type="ECO:0000256" key="9">
    <source>
        <dbReference type="ARBA" id="ARBA00023004"/>
    </source>
</evidence>
<dbReference type="InterPro" id="IPR006186">
    <property type="entry name" value="Ser/Thr-sp_prot-phosphatase"/>
</dbReference>
<dbReference type="GO" id="GO:0005516">
    <property type="term" value="F:calmodulin binding"/>
    <property type="evidence" value="ECO:0000318"/>
    <property type="project" value="GO_Central"/>
</dbReference>
<dbReference type="PhylomeDB" id="Q8IAM8"/>